<dbReference type="OrthoDB" id="6270329at2759"/>
<sequence length="181" mass="20673">MQYQQIEESKKVRIFPRRKAFQDARPHKGKALMVDISTLQPLFGLPQEEASKLLGISVTAMKQLCRKLGVGRWPYQKPTHKERASPISQDFDAQISVSVVDEPSMLLCSLPEPIENVSFHSFEEQERRPELSSLPSWDSEATTDTSSDFDLDFSDTSEIENELESLLEPEFSMIDPFRPLL</sequence>
<evidence type="ECO:0000256" key="3">
    <source>
        <dbReference type="ARBA" id="ARBA00023054"/>
    </source>
</evidence>
<accession>L1JZ66</accession>
<evidence type="ECO:0000256" key="6">
    <source>
        <dbReference type="ARBA" id="ARBA00023242"/>
    </source>
</evidence>
<dbReference type="EnsemblProtists" id="EKX53856">
    <property type="protein sequence ID" value="EKX53856"/>
    <property type="gene ID" value="GUITHDRAFT_100822"/>
</dbReference>
<comment type="function">
    <text evidence="1">Putative transcription factor.</text>
</comment>
<feature type="domain" description="RWP-RK" evidence="8">
    <location>
        <begin position="16"/>
        <end position="103"/>
    </location>
</feature>
<dbReference type="KEGG" id="gtt:GUITHDRAFT_100822"/>
<dbReference type="InterPro" id="IPR044607">
    <property type="entry name" value="RKD-like"/>
</dbReference>
<dbReference type="HOGENOM" id="CLU_127935_0_0_1"/>
<keyword evidence="11" id="KW-1185">Reference proteome</keyword>
<reference evidence="9 11" key="1">
    <citation type="journal article" date="2012" name="Nature">
        <title>Algal genomes reveal evolutionary mosaicism and the fate of nucleomorphs.</title>
        <authorList>
            <consortium name="DOE Joint Genome Institute"/>
            <person name="Curtis B.A."/>
            <person name="Tanifuji G."/>
            <person name="Burki F."/>
            <person name="Gruber A."/>
            <person name="Irimia M."/>
            <person name="Maruyama S."/>
            <person name="Arias M.C."/>
            <person name="Ball S.G."/>
            <person name="Gile G.H."/>
            <person name="Hirakawa Y."/>
            <person name="Hopkins J.F."/>
            <person name="Kuo A."/>
            <person name="Rensing S.A."/>
            <person name="Schmutz J."/>
            <person name="Symeonidi A."/>
            <person name="Elias M."/>
            <person name="Eveleigh R.J."/>
            <person name="Herman E.K."/>
            <person name="Klute M.J."/>
            <person name="Nakayama T."/>
            <person name="Obornik M."/>
            <person name="Reyes-Prieto A."/>
            <person name="Armbrust E.V."/>
            <person name="Aves S.J."/>
            <person name="Beiko R.G."/>
            <person name="Coutinho P."/>
            <person name="Dacks J.B."/>
            <person name="Durnford D.G."/>
            <person name="Fast N.M."/>
            <person name="Green B.R."/>
            <person name="Grisdale C.J."/>
            <person name="Hempel F."/>
            <person name="Henrissat B."/>
            <person name="Hoppner M.P."/>
            <person name="Ishida K."/>
            <person name="Kim E."/>
            <person name="Koreny L."/>
            <person name="Kroth P.G."/>
            <person name="Liu Y."/>
            <person name="Malik S.B."/>
            <person name="Maier U.G."/>
            <person name="McRose D."/>
            <person name="Mock T."/>
            <person name="Neilson J.A."/>
            <person name="Onodera N.T."/>
            <person name="Poole A.M."/>
            <person name="Pritham E.J."/>
            <person name="Richards T.A."/>
            <person name="Rocap G."/>
            <person name="Roy S.W."/>
            <person name="Sarai C."/>
            <person name="Schaack S."/>
            <person name="Shirato S."/>
            <person name="Slamovits C.H."/>
            <person name="Spencer D.F."/>
            <person name="Suzuki S."/>
            <person name="Worden A.Z."/>
            <person name="Zauner S."/>
            <person name="Barry K."/>
            <person name="Bell C."/>
            <person name="Bharti A.K."/>
            <person name="Crow J.A."/>
            <person name="Grimwood J."/>
            <person name="Kramer R."/>
            <person name="Lindquist E."/>
            <person name="Lucas S."/>
            <person name="Salamov A."/>
            <person name="McFadden G.I."/>
            <person name="Lane C.E."/>
            <person name="Keeling P.J."/>
            <person name="Gray M.W."/>
            <person name="Grigoriev I.V."/>
            <person name="Archibald J.M."/>
        </authorList>
    </citation>
    <scope>NUCLEOTIDE SEQUENCE</scope>
    <source>
        <strain evidence="9 11">CCMP2712</strain>
    </source>
</reference>
<evidence type="ECO:0000313" key="11">
    <source>
        <dbReference type="Proteomes" id="UP000011087"/>
    </source>
</evidence>
<dbReference type="RefSeq" id="XP_005840836.1">
    <property type="nucleotide sequence ID" value="XM_005840779.1"/>
</dbReference>
<organism evidence="9">
    <name type="scientific">Guillardia theta (strain CCMP2712)</name>
    <name type="common">Cryptophyte</name>
    <dbReference type="NCBI Taxonomy" id="905079"/>
    <lineage>
        <taxon>Eukaryota</taxon>
        <taxon>Cryptophyceae</taxon>
        <taxon>Pyrenomonadales</taxon>
        <taxon>Geminigeraceae</taxon>
        <taxon>Guillardia</taxon>
    </lineage>
</organism>
<name>L1JZ66_GUITC</name>
<evidence type="ECO:0000313" key="10">
    <source>
        <dbReference type="EnsemblProtists" id="EKX53856"/>
    </source>
</evidence>
<evidence type="ECO:0000313" key="9">
    <source>
        <dbReference type="EMBL" id="EKX53856.1"/>
    </source>
</evidence>
<dbReference type="PANTHER" id="PTHR46373:SF2">
    <property type="entry name" value="RWP-RK DOMAIN-CONTAINING PROTEIN"/>
    <property type="match status" value="1"/>
</dbReference>
<evidence type="ECO:0000256" key="2">
    <source>
        <dbReference type="ARBA" id="ARBA00023015"/>
    </source>
</evidence>
<feature type="region of interest" description="Disordered" evidence="7">
    <location>
        <begin position="122"/>
        <end position="154"/>
    </location>
</feature>
<dbReference type="PaxDb" id="55529-EKX53856"/>
<protein>
    <recommendedName>
        <fullName evidence="8">RWP-RK domain-containing protein</fullName>
    </recommendedName>
</protein>
<reference evidence="10" key="3">
    <citation type="submission" date="2016-03" db="UniProtKB">
        <authorList>
            <consortium name="EnsemblProtists"/>
        </authorList>
    </citation>
    <scope>IDENTIFICATION</scope>
</reference>
<dbReference type="GeneID" id="17310326"/>
<dbReference type="GO" id="GO:0003677">
    <property type="term" value="F:DNA binding"/>
    <property type="evidence" value="ECO:0007669"/>
    <property type="project" value="UniProtKB-KW"/>
</dbReference>
<dbReference type="GO" id="GO:0003700">
    <property type="term" value="F:DNA-binding transcription factor activity"/>
    <property type="evidence" value="ECO:0007669"/>
    <property type="project" value="InterPro"/>
</dbReference>
<evidence type="ECO:0000259" key="8">
    <source>
        <dbReference type="PROSITE" id="PS51519"/>
    </source>
</evidence>
<dbReference type="PANTHER" id="PTHR46373">
    <property type="entry name" value="PROTEIN RKD4"/>
    <property type="match status" value="1"/>
</dbReference>
<dbReference type="EMBL" id="JH992969">
    <property type="protein sequence ID" value="EKX53856.1"/>
    <property type="molecule type" value="Genomic_DNA"/>
</dbReference>
<keyword evidence="3" id="KW-0175">Coiled coil</keyword>
<dbReference type="Proteomes" id="UP000011087">
    <property type="component" value="Unassembled WGS sequence"/>
</dbReference>
<dbReference type="AlphaFoldDB" id="L1JZ66"/>
<gene>
    <name evidence="9" type="ORF">GUITHDRAFT_100822</name>
</gene>
<reference evidence="11" key="2">
    <citation type="submission" date="2012-11" db="EMBL/GenBank/DDBJ databases">
        <authorList>
            <person name="Kuo A."/>
            <person name="Curtis B.A."/>
            <person name="Tanifuji G."/>
            <person name="Burki F."/>
            <person name="Gruber A."/>
            <person name="Irimia M."/>
            <person name="Maruyama S."/>
            <person name="Arias M.C."/>
            <person name="Ball S.G."/>
            <person name="Gile G.H."/>
            <person name="Hirakawa Y."/>
            <person name="Hopkins J.F."/>
            <person name="Rensing S.A."/>
            <person name="Schmutz J."/>
            <person name="Symeonidi A."/>
            <person name="Elias M."/>
            <person name="Eveleigh R.J."/>
            <person name="Herman E.K."/>
            <person name="Klute M.J."/>
            <person name="Nakayama T."/>
            <person name="Obornik M."/>
            <person name="Reyes-Prieto A."/>
            <person name="Armbrust E.V."/>
            <person name="Aves S.J."/>
            <person name="Beiko R.G."/>
            <person name="Coutinho P."/>
            <person name="Dacks J.B."/>
            <person name="Durnford D.G."/>
            <person name="Fast N.M."/>
            <person name="Green B.R."/>
            <person name="Grisdale C."/>
            <person name="Hempe F."/>
            <person name="Henrissat B."/>
            <person name="Hoppner M.P."/>
            <person name="Ishida K.-I."/>
            <person name="Kim E."/>
            <person name="Koreny L."/>
            <person name="Kroth P.G."/>
            <person name="Liu Y."/>
            <person name="Malik S.-B."/>
            <person name="Maier U.G."/>
            <person name="McRose D."/>
            <person name="Mock T."/>
            <person name="Neilson J.A."/>
            <person name="Onodera N.T."/>
            <person name="Poole A.M."/>
            <person name="Pritham E.J."/>
            <person name="Richards T.A."/>
            <person name="Rocap G."/>
            <person name="Roy S.W."/>
            <person name="Sarai C."/>
            <person name="Schaack S."/>
            <person name="Shirato S."/>
            <person name="Slamovits C.H."/>
            <person name="Spencer D.F."/>
            <person name="Suzuki S."/>
            <person name="Worden A.Z."/>
            <person name="Zauner S."/>
            <person name="Barry K."/>
            <person name="Bell C."/>
            <person name="Bharti A.K."/>
            <person name="Crow J.A."/>
            <person name="Grimwood J."/>
            <person name="Kramer R."/>
            <person name="Lindquist E."/>
            <person name="Lucas S."/>
            <person name="Salamov A."/>
            <person name="McFadden G.I."/>
            <person name="Lane C.E."/>
            <person name="Keeling P.J."/>
            <person name="Gray M.W."/>
            <person name="Grigoriev I.V."/>
            <person name="Archibald J.M."/>
        </authorList>
    </citation>
    <scope>NUCLEOTIDE SEQUENCE</scope>
    <source>
        <strain evidence="11">CCMP2712</strain>
    </source>
</reference>
<keyword evidence="6" id="KW-0539">Nucleus</keyword>
<dbReference type="Pfam" id="PF02042">
    <property type="entry name" value="RWP-RK"/>
    <property type="match status" value="1"/>
</dbReference>
<keyword evidence="2" id="KW-0805">Transcription regulation</keyword>
<evidence type="ECO:0000256" key="5">
    <source>
        <dbReference type="ARBA" id="ARBA00023163"/>
    </source>
</evidence>
<evidence type="ECO:0000256" key="7">
    <source>
        <dbReference type="SAM" id="MobiDB-lite"/>
    </source>
</evidence>
<proteinExistence type="predicted"/>
<dbReference type="InterPro" id="IPR003035">
    <property type="entry name" value="RWP-RK_dom"/>
</dbReference>
<evidence type="ECO:0000256" key="4">
    <source>
        <dbReference type="ARBA" id="ARBA00023125"/>
    </source>
</evidence>
<evidence type="ECO:0000256" key="1">
    <source>
        <dbReference type="ARBA" id="ARBA00004049"/>
    </source>
</evidence>
<keyword evidence="5" id="KW-0804">Transcription</keyword>
<dbReference type="PROSITE" id="PS51519">
    <property type="entry name" value="RWP_RK"/>
    <property type="match status" value="1"/>
</dbReference>
<keyword evidence="4" id="KW-0238">DNA-binding</keyword>